<evidence type="ECO:0000313" key="3">
    <source>
        <dbReference type="Proteomes" id="UP001501496"/>
    </source>
</evidence>
<gene>
    <name evidence="2" type="ORF">GCM10022291_19180</name>
</gene>
<feature type="domain" description="Glycosyl transferase family 1" evidence="1">
    <location>
        <begin position="159"/>
        <end position="317"/>
    </location>
</feature>
<dbReference type="EMBL" id="BAABCA010000004">
    <property type="protein sequence ID" value="GAA4235964.1"/>
    <property type="molecule type" value="Genomic_DNA"/>
</dbReference>
<accession>A0ABP8C990</accession>
<dbReference type="Proteomes" id="UP001501496">
    <property type="component" value="Unassembled WGS sequence"/>
</dbReference>
<dbReference type="RefSeq" id="WP_344787985.1">
    <property type="nucleotide sequence ID" value="NZ_BAABCA010000004.1"/>
</dbReference>
<dbReference type="PANTHER" id="PTHR45947:SF3">
    <property type="entry name" value="SULFOQUINOVOSYL TRANSFERASE SQD2"/>
    <property type="match status" value="1"/>
</dbReference>
<dbReference type="PANTHER" id="PTHR45947">
    <property type="entry name" value="SULFOQUINOVOSYL TRANSFERASE SQD2"/>
    <property type="match status" value="1"/>
</dbReference>
<organism evidence="2 3">
    <name type="scientific">Postechiella marina</name>
    <dbReference type="NCBI Taxonomy" id="943941"/>
    <lineage>
        <taxon>Bacteria</taxon>
        <taxon>Pseudomonadati</taxon>
        <taxon>Bacteroidota</taxon>
        <taxon>Flavobacteriia</taxon>
        <taxon>Flavobacteriales</taxon>
        <taxon>Flavobacteriaceae</taxon>
        <taxon>Postechiella</taxon>
    </lineage>
</organism>
<dbReference type="Pfam" id="PF00534">
    <property type="entry name" value="Glycos_transf_1"/>
    <property type="match status" value="1"/>
</dbReference>
<evidence type="ECO:0000313" key="2">
    <source>
        <dbReference type="EMBL" id="GAA4235964.1"/>
    </source>
</evidence>
<dbReference type="SUPFAM" id="SSF53756">
    <property type="entry name" value="UDP-Glycosyltransferase/glycogen phosphorylase"/>
    <property type="match status" value="1"/>
</dbReference>
<comment type="caution">
    <text evidence="2">The sequence shown here is derived from an EMBL/GenBank/DDBJ whole genome shotgun (WGS) entry which is preliminary data.</text>
</comment>
<keyword evidence="3" id="KW-1185">Reference proteome</keyword>
<dbReference type="InterPro" id="IPR050194">
    <property type="entry name" value="Glycosyltransferase_grp1"/>
</dbReference>
<protein>
    <recommendedName>
        <fullName evidence="1">Glycosyl transferase family 1 domain-containing protein</fullName>
    </recommendedName>
</protein>
<dbReference type="CDD" id="cd03801">
    <property type="entry name" value="GT4_PimA-like"/>
    <property type="match status" value="1"/>
</dbReference>
<dbReference type="InterPro" id="IPR001296">
    <property type="entry name" value="Glyco_trans_1"/>
</dbReference>
<proteinExistence type="predicted"/>
<dbReference type="Gene3D" id="3.40.50.2000">
    <property type="entry name" value="Glycogen Phosphorylase B"/>
    <property type="match status" value="2"/>
</dbReference>
<sequence>MTHLVYIGNKLTKHNKTITTIDALGKGLETSGYNVTYASSYKNIVFRFVDMLWTVFKHRKTIDYVLIDTYSTLNFYYAYAVSVLCQFFNLKYIPILHGGNLPKRLKQNPKLSQKLFGKAYINCSPSEYLKSSFQAFGYDNVKVIPNSITISNYPFNKRAMDTIRLLWVRSFSKLYNPKLAVDILGQLQKQGYTASLCMVGPDNDGSLLTTQAYAKSLNLDVTFTGKLSKDEWIALSNSYNLFINTTNFDNTPVSVIEAMALGLPIVSTNVGGLQFLVENEKEGVLVEPNNAKVFVNAIKSVISQPNKTLKMVENARKKSEKFDWECIRIKWKAILQ</sequence>
<name>A0ABP8C990_9FLAO</name>
<evidence type="ECO:0000259" key="1">
    <source>
        <dbReference type="Pfam" id="PF00534"/>
    </source>
</evidence>
<reference evidence="3" key="1">
    <citation type="journal article" date="2019" name="Int. J. Syst. Evol. Microbiol.">
        <title>The Global Catalogue of Microorganisms (GCM) 10K type strain sequencing project: providing services to taxonomists for standard genome sequencing and annotation.</title>
        <authorList>
            <consortium name="The Broad Institute Genomics Platform"/>
            <consortium name="The Broad Institute Genome Sequencing Center for Infectious Disease"/>
            <person name="Wu L."/>
            <person name="Ma J."/>
        </authorList>
    </citation>
    <scope>NUCLEOTIDE SEQUENCE [LARGE SCALE GENOMIC DNA]</scope>
    <source>
        <strain evidence="3">JCM 17630</strain>
    </source>
</reference>